<dbReference type="InterPro" id="IPR001279">
    <property type="entry name" value="Metallo-B-lactamas"/>
</dbReference>
<evidence type="ECO:0000259" key="4">
    <source>
        <dbReference type="Pfam" id="PF12706"/>
    </source>
</evidence>
<evidence type="ECO:0000256" key="2">
    <source>
        <dbReference type="ARBA" id="ARBA00034301"/>
    </source>
</evidence>
<dbReference type="STRING" id="512399.A8709_16755"/>
<comment type="catalytic activity">
    <reaction evidence="1">
        <text>3',5'-cyclic CMP + H2O = CMP + H(+)</text>
        <dbReference type="Rhea" id="RHEA:72675"/>
        <dbReference type="ChEBI" id="CHEBI:15377"/>
        <dbReference type="ChEBI" id="CHEBI:15378"/>
        <dbReference type="ChEBI" id="CHEBI:58003"/>
        <dbReference type="ChEBI" id="CHEBI:60377"/>
    </reaction>
    <physiologicalReaction direction="left-to-right" evidence="1">
        <dbReference type="Rhea" id="RHEA:72676"/>
    </physiologicalReaction>
</comment>
<comment type="catalytic activity">
    <reaction evidence="3">
        <text>3',5'-cyclic UMP + H2O = UMP + H(+)</text>
        <dbReference type="Rhea" id="RHEA:70575"/>
        <dbReference type="ChEBI" id="CHEBI:15377"/>
        <dbReference type="ChEBI" id="CHEBI:15378"/>
        <dbReference type="ChEBI" id="CHEBI:57865"/>
        <dbReference type="ChEBI" id="CHEBI:184387"/>
    </reaction>
    <physiologicalReaction direction="left-to-right" evidence="3">
        <dbReference type="Rhea" id="RHEA:70576"/>
    </physiologicalReaction>
</comment>
<dbReference type="GO" id="GO:0070290">
    <property type="term" value="F:N-acylphosphatidylethanolamine-specific phospholipase D activity"/>
    <property type="evidence" value="ECO:0007669"/>
    <property type="project" value="InterPro"/>
</dbReference>
<dbReference type="InterPro" id="IPR024884">
    <property type="entry name" value="NAPE-PLD"/>
</dbReference>
<dbReference type="EMBL" id="LYPC01000008">
    <property type="protein sequence ID" value="OCT16923.1"/>
    <property type="molecule type" value="Genomic_DNA"/>
</dbReference>
<dbReference type="Proteomes" id="UP000093309">
    <property type="component" value="Unassembled WGS sequence"/>
</dbReference>
<evidence type="ECO:0000313" key="5">
    <source>
        <dbReference type="EMBL" id="OCT16923.1"/>
    </source>
</evidence>
<dbReference type="OrthoDB" id="9805728at2"/>
<dbReference type="AlphaFoldDB" id="A0A1C1A8K8"/>
<evidence type="ECO:0000256" key="3">
    <source>
        <dbReference type="ARBA" id="ARBA00048505"/>
    </source>
</evidence>
<comment type="function">
    <text evidence="2">Counteracts the endogenous Pycsar antiviral defense system. Phosphodiesterase that enables metal-dependent hydrolysis of host cyclic nucleotide Pycsar defense signals such as cCMP and cUMP.</text>
</comment>
<keyword evidence="6" id="KW-1185">Reference proteome</keyword>
<feature type="domain" description="Metallo-beta-lactamase" evidence="4">
    <location>
        <begin position="76"/>
        <end position="278"/>
    </location>
</feature>
<dbReference type="Gene3D" id="3.60.15.10">
    <property type="entry name" value="Ribonuclease Z/Hydroxyacylglutathione hydrolase-like"/>
    <property type="match status" value="1"/>
</dbReference>
<evidence type="ECO:0000256" key="1">
    <source>
        <dbReference type="ARBA" id="ARBA00034221"/>
    </source>
</evidence>
<name>A0A1C1A8K8_9BACL</name>
<keyword evidence="5" id="KW-0378">Hydrolase</keyword>
<dbReference type="PANTHER" id="PTHR15032">
    <property type="entry name" value="N-ACYL-PHOSPHATIDYLETHANOLAMINE-HYDROLYZING PHOSPHOLIPASE D"/>
    <property type="match status" value="1"/>
</dbReference>
<dbReference type="PANTHER" id="PTHR15032:SF36">
    <property type="entry name" value="METALLO-BETA-LACTAMASE DOMAIN-CONTAINING PROTEIN"/>
    <property type="match status" value="1"/>
</dbReference>
<accession>A0A1C1A8K8</accession>
<dbReference type="Pfam" id="PF12706">
    <property type="entry name" value="Lactamase_B_2"/>
    <property type="match status" value="1"/>
</dbReference>
<gene>
    <name evidence="5" type="ORF">A8709_16755</name>
</gene>
<reference evidence="6" key="1">
    <citation type="submission" date="2016-05" db="EMBL/GenBank/DDBJ databases">
        <title>Paenibacillus oryzae. sp. nov., isolated from the rice root.</title>
        <authorList>
            <person name="Zhang J."/>
            <person name="Zhang X."/>
        </authorList>
    </citation>
    <scope>NUCLEOTIDE SEQUENCE [LARGE SCALE GENOMIC DNA]</scope>
    <source>
        <strain evidence="6">KCTC13222</strain>
    </source>
</reference>
<evidence type="ECO:0000313" key="6">
    <source>
        <dbReference type="Proteomes" id="UP000093309"/>
    </source>
</evidence>
<sequence length="321" mass="36185">MAQKRYTNIDPTAKTKTWKEVRRWQKERKGKVKDLTFRVGQSEHKQPELLKRNHDKVTITWIGHSTFVLQIAGLTIVTDPVWATKMGFAQRIEEPGLPIEELPPVDVIVLSHSHYDHLHVASLKKLKGNPVVLVPEGLGAKIRKLRSGDDVIELPWWGSKTVGGVEFHFVPAQHWTRRTLTDTNTSLWGGWIMKRATGLKAADADTVGEGDTIYFAGDSGYFAGFREIGERFPGINYALMPIGAYEPEWFMGMQHVSPEEAVQAFLDVGAKLFIPMHYGAFRLADDTPKEALDRLLADWQRRGLDLNGLKLLKHGETLVGK</sequence>
<organism evidence="5 6">
    <name type="scientific">Paenibacillus pectinilyticus</name>
    <dbReference type="NCBI Taxonomy" id="512399"/>
    <lineage>
        <taxon>Bacteria</taxon>
        <taxon>Bacillati</taxon>
        <taxon>Bacillota</taxon>
        <taxon>Bacilli</taxon>
        <taxon>Bacillales</taxon>
        <taxon>Paenibacillaceae</taxon>
        <taxon>Paenibacillus</taxon>
    </lineage>
</organism>
<dbReference type="PIRSF" id="PIRSF038896">
    <property type="entry name" value="NAPE-PLD"/>
    <property type="match status" value="1"/>
</dbReference>
<dbReference type="InterPro" id="IPR036866">
    <property type="entry name" value="RibonucZ/Hydroxyglut_hydro"/>
</dbReference>
<dbReference type="GO" id="GO:0008270">
    <property type="term" value="F:zinc ion binding"/>
    <property type="evidence" value="ECO:0007669"/>
    <property type="project" value="InterPro"/>
</dbReference>
<dbReference type="RefSeq" id="WP_065850501.1">
    <property type="nucleotide sequence ID" value="NZ_LYPC01000008.1"/>
</dbReference>
<dbReference type="SUPFAM" id="SSF56281">
    <property type="entry name" value="Metallo-hydrolase/oxidoreductase"/>
    <property type="match status" value="1"/>
</dbReference>
<proteinExistence type="predicted"/>
<protein>
    <submittedName>
        <fullName evidence="5">MBL fold metallo-hydrolase</fullName>
    </submittedName>
</protein>
<comment type="caution">
    <text evidence="5">The sequence shown here is derived from an EMBL/GenBank/DDBJ whole genome shotgun (WGS) entry which is preliminary data.</text>
</comment>
<dbReference type="GO" id="GO:0005737">
    <property type="term" value="C:cytoplasm"/>
    <property type="evidence" value="ECO:0007669"/>
    <property type="project" value="TreeGrafter"/>
</dbReference>